<reference evidence="4" key="2">
    <citation type="journal article" date="2021" name="PeerJ">
        <title>Extensive microbial diversity within the chicken gut microbiome revealed by metagenomics and culture.</title>
        <authorList>
            <person name="Gilroy R."/>
            <person name="Ravi A."/>
            <person name="Getino M."/>
            <person name="Pursley I."/>
            <person name="Horton D.L."/>
            <person name="Alikhan N.F."/>
            <person name="Baker D."/>
            <person name="Gharbi K."/>
            <person name="Hall N."/>
            <person name="Watson M."/>
            <person name="Adriaenssens E.M."/>
            <person name="Foster-Nyarko E."/>
            <person name="Jarju S."/>
            <person name="Secka A."/>
            <person name="Antonio M."/>
            <person name="Oren A."/>
            <person name="Chaudhuri R.R."/>
            <person name="La Ragione R."/>
            <person name="Hildebrand F."/>
            <person name="Pallen M.J."/>
        </authorList>
    </citation>
    <scope>NUCLEOTIDE SEQUENCE</scope>
    <source>
        <strain evidence="4">10192</strain>
    </source>
</reference>
<evidence type="ECO:0000313" key="4">
    <source>
        <dbReference type="EMBL" id="MBO8430873.1"/>
    </source>
</evidence>
<evidence type="ECO:0000256" key="3">
    <source>
        <dbReference type="ARBA" id="ARBA00022723"/>
    </source>
</evidence>
<sequence length="640" mass="75007">MNNENIKITFCFDNNLMYQACITIASLVNAGKKEHCHYDIYCICSNGAEKIKDKLQGILSRIDSSSNIYFIKAQNEYANGYEIRNITAGTYLRLQLHNLLPNIDKIIYADIDVLFQKELKGLWNIDMSNEYIAGVLACGINQKTEWEFLEKEHEYFKNRLQRGKYIQAGIVVMNLKKIREDKLDEKWRNMVTEPYYYVDQDILNITCLNHIKTLPVKYNMSPSYTKQKCEYLITEGLYSKQVIEEGLKSPVIIHYAGEKPWDNPNIMGGKVWLNFVNSDKELKEIYDNYFKSKGNNKLHAPLIQKIFSIKNQTHKFKKYKVITIAGLKIKIHKKSKLEKLLARKYDPNLSLDDKKYIIEHQFEQAVGYKPNIDNPKSFNEKMQWLKLYNDDPLLTKCADKYLVREYVKEKIGEEYLIPLLGVWDSPDEIDFDKLPNQFVLKVNWGSGQNIIVKDKSKLDIKEAKAKLKEWLKPHSNHYYFGFEWCYKNIQPKIIAEKYIEQIDGNLLDYKIFCNNGNPSFLFVGIDRHKDLKFNFYDLDFNLLPFKQHYDVSNKKIPKPECFQEMLNVAKKLSKDFLHARIDLFLIGNKIYFGEITFYHFNGLEAFEPVEWDYKLGKMLTLPTSQNGGGGQGSVPDRIQN</sequence>
<dbReference type="AlphaFoldDB" id="A0A9D9DQE4"/>
<keyword evidence="3" id="KW-0479">Metal-binding</keyword>
<dbReference type="InterPro" id="IPR029044">
    <property type="entry name" value="Nucleotide-diphossugar_trans"/>
</dbReference>
<evidence type="ECO:0000256" key="1">
    <source>
        <dbReference type="ARBA" id="ARBA00022676"/>
    </source>
</evidence>
<dbReference type="InterPro" id="IPR029465">
    <property type="entry name" value="ATPgrasp_TupA"/>
</dbReference>
<dbReference type="GO" id="GO:0016757">
    <property type="term" value="F:glycosyltransferase activity"/>
    <property type="evidence" value="ECO:0007669"/>
    <property type="project" value="UniProtKB-KW"/>
</dbReference>
<evidence type="ECO:0000313" key="5">
    <source>
        <dbReference type="Proteomes" id="UP000823632"/>
    </source>
</evidence>
<organism evidence="4 5">
    <name type="scientific">Candidatus Scatousia excrementipullorum</name>
    <dbReference type="NCBI Taxonomy" id="2840936"/>
    <lineage>
        <taxon>Bacteria</taxon>
        <taxon>Candidatus Scatousia</taxon>
    </lineage>
</organism>
<dbReference type="Pfam" id="PF14305">
    <property type="entry name" value="ATPgrasp_TupA"/>
    <property type="match status" value="1"/>
</dbReference>
<dbReference type="GO" id="GO:0046872">
    <property type="term" value="F:metal ion binding"/>
    <property type="evidence" value="ECO:0007669"/>
    <property type="project" value="UniProtKB-KW"/>
</dbReference>
<gene>
    <name evidence="4" type="ORF">IAC76_05750</name>
</gene>
<evidence type="ECO:0008006" key="6">
    <source>
        <dbReference type="Google" id="ProtNLM"/>
    </source>
</evidence>
<accession>A0A9D9DQE4</accession>
<dbReference type="EMBL" id="JADIND010000120">
    <property type="protein sequence ID" value="MBO8430873.1"/>
    <property type="molecule type" value="Genomic_DNA"/>
</dbReference>
<dbReference type="Gene3D" id="3.90.550.10">
    <property type="entry name" value="Spore Coat Polysaccharide Biosynthesis Protein SpsA, Chain A"/>
    <property type="match status" value="1"/>
</dbReference>
<keyword evidence="1" id="KW-0328">Glycosyltransferase</keyword>
<keyword evidence="2" id="KW-0808">Transferase</keyword>
<dbReference type="InterPro" id="IPR050748">
    <property type="entry name" value="Glycosyltrans_8_dom-fam"/>
</dbReference>
<comment type="caution">
    <text evidence="4">The sequence shown here is derived from an EMBL/GenBank/DDBJ whole genome shotgun (WGS) entry which is preliminary data.</text>
</comment>
<name>A0A9D9DQE4_9BACT</name>
<dbReference type="SUPFAM" id="SSF53448">
    <property type="entry name" value="Nucleotide-diphospho-sugar transferases"/>
    <property type="match status" value="1"/>
</dbReference>
<protein>
    <recommendedName>
        <fullName evidence="6">Glycosyltransferase</fullName>
    </recommendedName>
</protein>
<dbReference type="PANTHER" id="PTHR13778:SF47">
    <property type="entry name" value="LIPOPOLYSACCHARIDE 1,3-GALACTOSYLTRANSFERASE"/>
    <property type="match status" value="1"/>
</dbReference>
<dbReference type="InterPro" id="IPR002495">
    <property type="entry name" value="Glyco_trans_8"/>
</dbReference>
<reference evidence="4" key="1">
    <citation type="submission" date="2020-10" db="EMBL/GenBank/DDBJ databases">
        <authorList>
            <person name="Gilroy R."/>
        </authorList>
    </citation>
    <scope>NUCLEOTIDE SEQUENCE</scope>
    <source>
        <strain evidence="4">10192</strain>
    </source>
</reference>
<evidence type="ECO:0000256" key="2">
    <source>
        <dbReference type="ARBA" id="ARBA00022679"/>
    </source>
</evidence>
<dbReference type="Pfam" id="PF01501">
    <property type="entry name" value="Glyco_transf_8"/>
    <property type="match status" value="1"/>
</dbReference>
<dbReference type="CDD" id="cd04194">
    <property type="entry name" value="GT8_A4GalT_like"/>
    <property type="match status" value="1"/>
</dbReference>
<dbReference type="PANTHER" id="PTHR13778">
    <property type="entry name" value="GLYCOSYLTRANSFERASE 8 DOMAIN-CONTAINING PROTEIN"/>
    <property type="match status" value="1"/>
</dbReference>
<proteinExistence type="predicted"/>
<dbReference type="Proteomes" id="UP000823632">
    <property type="component" value="Unassembled WGS sequence"/>
</dbReference>